<sequence>MTEAKPREQTLRPVDEEARALARRLVRAARHASLATIEPGTGYPLASRASVATDFEGRPILLVSDLSVHTQALRADPRCSLLFGEPGGGDPLRHPRITLIGRARLLARDSDERSSAKARFLARHPSAELYADFGDFHFVVVEPERAGLNGGFARAFELAAADVVDPEGAALGERAERARLHMNEDHADAIDAIAARLVTDAGTGWSIVTADRRGFEIVKGDRLERIEFAAPVTEPDGYRNAFVALGRGA</sequence>
<evidence type="ECO:0000313" key="1">
    <source>
        <dbReference type="EMBL" id="WAJ30016.1"/>
    </source>
</evidence>
<accession>A0ACD4NT26</accession>
<reference evidence="1" key="1">
    <citation type="submission" date="2022-11" db="EMBL/GenBank/DDBJ databases">
        <title>beta-Carotene-producing bacterium, Jeongeuplla avenae sp. nov., alleviates the salt stress of Arabidopsis seedlings.</title>
        <authorList>
            <person name="Jiang L."/>
            <person name="Lee J."/>
        </authorList>
    </citation>
    <scope>NUCLEOTIDE SEQUENCE</scope>
    <source>
        <strain evidence="1">DY_R2A_6</strain>
    </source>
</reference>
<name>A0ACD4NT26_9HYPH</name>
<protein>
    <submittedName>
        <fullName evidence="1">Pyridoxamine 5'-phosphate oxidase family protein</fullName>
    </submittedName>
</protein>
<evidence type="ECO:0000313" key="2">
    <source>
        <dbReference type="Proteomes" id="UP001163223"/>
    </source>
</evidence>
<keyword evidence="2" id="KW-1185">Reference proteome</keyword>
<dbReference type="Proteomes" id="UP001163223">
    <property type="component" value="Chromosome"/>
</dbReference>
<gene>
    <name evidence="1" type="ORF">OXU80_07335</name>
</gene>
<dbReference type="EMBL" id="CP113520">
    <property type="protein sequence ID" value="WAJ30016.1"/>
    <property type="molecule type" value="Genomic_DNA"/>
</dbReference>
<proteinExistence type="predicted"/>
<organism evidence="1 2">
    <name type="scientific">Antarcticirhabdus aurantiaca</name>
    <dbReference type="NCBI Taxonomy" id="2606717"/>
    <lineage>
        <taxon>Bacteria</taxon>
        <taxon>Pseudomonadati</taxon>
        <taxon>Pseudomonadota</taxon>
        <taxon>Alphaproteobacteria</taxon>
        <taxon>Hyphomicrobiales</taxon>
        <taxon>Aurantimonadaceae</taxon>
        <taxon>Antarcticirhabdus</taxon>
    </lineage>
</organism>